<evidence type="ECO:0000256" key="1">
    <source>
        <dbReference type="ARBA" id="ARBA00004752"/>
    </source>
</evidence>
<keyword evidence="12" id="KW-1185">Reference proteome</keyword>
<keyword evidence="6 9" id="KW-0133">Cell shape</keyword>
<dbReference type="InterPro" id="IPR005490">
    <property type="entry name" value="LD_TPept_cat_dom"/>
</dbReference>
<dbReference type="Gene3D" id="2.40.440.10">
    <property type="entry name" value="L,D-transpeptidase catalytic domain-like"/>
    <property type="match status" value="1"/>
</dbReference>
<dbReference type="InterPro" id="IPR038063">
    <property type="entry name" value="Transpep_catalytic_dom"/>
</dbReference>
<organism evidence="11 12">
    <name type="scientific">Jeongeupia chitinilytica</name>
    <dbReference type="NCBI Taxonomy" id="1041641"/>
    <lineage>
        <taxon>Bacteria</taxon>
        <taxon>Pseudomonadati</taxon>
        <taxon>Pseudomonadota</taxon>
        <taxon>Betaproteobacteria</taxon>
        <taxon>Neisseriales</taxon>
        <taxon>Chitinibacteraceae</taxon>
        <taxon>Jeongeupia</taxon>
    </lineage>
</organism>
<gene>
    <name evidence="11" type="ORF">GCM10007350_15360</name>
</gene>
<reference evidence="12" key="1">
    <citation type="journal article" date="2019" name="Int. J. Syst. Evol. Microbiol.">
        <title>The Global Catalogue of Microorganisms (GCM) 10K type strain sequencing project: providing services to taxonomists for standard genome sequencing and annotation.</title>
        <authorList>
            <consortium name="The Broad Institute Genomics Platform"/>
            <consortium name="The Broad Institute Genome Sequencing Center for Infectious Disease"/>
            <person name="Wu L."/>
            <person name="Ma J."/>
        </authorList>
    </citation>
    <scope>NUCLEOTIDE SEQUENCE [LARGE SCALE GENOMIC DNA]</scope>
    <source>
        <strain evidence="12">KCTC 23701</strain>
    </source>
</reference>
<dbReference type="InterPro" id="IPR050979">
    <property type="entry name" value="LD-transpeptidase"/>
</dbReference>
<dbReference type="SUPFAM" id="SSF141523">
    <property type="entry name" value="L,D-transpeptidase catalytic domain-like"/>
    <property type="match status" value="1"/>
</dbReference>
<feature type="active site" description="Nucleophile" evidence="9">
    <location>
        <position position="75"/>
    </location>
</feature>
<evidence type="ECO:0000313" key="11">
    <source>
        <dbReference type="EMBL" id="GHD61145.1"/>
    </source>
</evidence>
<dbReference type="Pfam" id="PF03734">
    <property type="entry name" value="YkuD"/>
    <property type="match status" value="1"/>
</dbReference>
<dbReference type="Proteomes" id="UP000604737">
    <property type="component" value="Unassembled WGS sequence"/>
</dbReference>
<evidence type="ECO:0000256" key="3">
    <source>
        <dbReference type="ARBA" id="ARBA00022676"/>
    </source>
</evidence>
<accession>A0ABQ3H170</accession>
<keyword evidence="4" id="KW-0808">Transferase</keyword>
<name>A0ABQ3H170_9NEIS</name>
<evidence type="ECO:0000256" key="7">
    <source>
        <dbReference type="ARBA" id="ARBA00022984"/>
    </source>
</evidence>
<evidence type="ECO:0000256" key="5">
    <source>
        <dbReference type="ARBA" id="ARBA00022801"/>
    </source>
</evidence>
<feature type="active site" description="Proton donor/acceptor" evidence="9">
    <location>
        <position position="59"/>
    </location>
</feature>
<proteinExistence type="inferred from homology"/>
<keyword evidence="5" id="KW-0378">Hydrolase</keyword>
<protein>
    <recommendedName>
        <fullName evidence="10">L,D-TPase catalytic domain-containing protein</fullName>
    </recommendedName>
</protein>
<dbReference type="PANTHER" id="PTHR30582:SF24">
    <property type="entry name" value="L,D-TRANSPEPTIDASE ERFK_SRFK-RELATED"/>
    <property type="match status" value="1"/>
</dbReference>
<dbReference type="CDD" id="cd16913">
    <property type="entry name" value="YkuD_like"/>
    <property type="match status" value="1"/>
</dbReference>
<comment type="pathway">
    <text evidence="1 9">Cell wall biogenesis; peptidoglycan biosynthesis.</text>
</comment>
<dbReference type="EMBL" id="BMYO01000003">
    <property type="protein sequence ID" value="GHD61145.1"/>
    <property type="molecule type" value="Genomic_DNA"/>
</dbReference>
<evidence type="ECO:0000256" key="4">
    <source>
        <dbReference type="ARBA" id="ARBA00022679"/>
    </source>
</evidence>
<keyword evidence="3" id="KW-0328">Glycosyltransferase</keyword>
<evidence type="ECO:0000256" key="6">
    <source>
        <dbReference type="ARBA" id="ARBA00022960"/>
    </source>
</evidence>
<evidence type="ECO:0000259" key="10">
    <source>
        <dbReference type="PROSITE" id="PS52029"/>
    </source>
</evidence>
<dbReference type="PANTHER" id="PTHR30582">
    <property type="entry name" value="L,D-TRANSPEPTIDASE"/>
    <property type="match status" value="1"/>
</dbReference>
<evidence type="ECO:0000313" key="12">
    <source>
        <dbReference type="Proteomes" id="UP000604737"/>
    </source>
</evidence>
<evidence type="ECO:0000256" key="9">
    <source>
        <dbReference type="PROSITE-ProRule" id="PRU01373"/>
    </source>
</evidence>
<evidence type="ECO:0000256" key="8">
    <source>
        <dbReference type="ARBA" id="ARBA00023316"/>
    </source>
</evidence>
<evidence type="ECO:0000256" key="2">
    <source>
        <dbReference type="ARBA" id="ARBA00005992"/>
    </source>
</evidence>
<comment type="similarity">
    <text evidence="2">Belongs to the YkuD family.</text>
</comment>
<keyword evidence="7 9" id="KW-0573">Peptidoglycan synthesis</keyword>
<keyword evidence="8 9" id="KW-0961">Cell wall biogenesis/degradation</keyword>
<sequence>MGAVFRGRRWTGEVYSPELAKVHPERDWVLTRIIWLSGAVPGFNRFGSVDTMSRYIYIHGTPDDQPMGVPASHGCIRMRNADVDALFARLKPGIEVNIVAPEVDWCVYPVTSKRPSLGFGDTTLRGPLSPVTPDVLVGRQFALWQEQGRCGGLGGLTPGGAIWLQLSDQGVKEAERLLAVLAKEARILGWQHMDILTAKAPTPDWEQASGRVDSEIGRLYRYRLALHDASSPA</sequence>
<dbReference type="PROSITE" id="PS52029">
    <property type="entry name" value="LD_TPASE"/>
    <property type="match status" value="1"/>
</dbReference>
<feature type="domain" description="L,D-TPase catalytic" evidence="10">
    <location>
        <begin position="1"/>
        <end position="99"/>
    </location>
</feature>
<comment type="caution">
    <text evidence="11">The sequence shown here is derived from an EMBL/GenBank/DDBJ whole genome shotgun (WGS) entry which is preliminary data.</text>
</comment>